<evidence type="ECO:0008006" key="3">
    <source>
        <dbReference type="Google" id="ProtNLM"/>
    </source>
</evidence>
<proteinExistence type="predicted"/>
<evidence type="ECO:0000313" key="1">
    <source>
        <dbReference type="EMBL" id="CAQ69244.1"/>
    </source>
</evidence>
<dbReference type="EMBL" id="CU633749">
    <property type="protein sequence ID" value="CAQ69244.1"/>
    <property type="molecule type" value="Genomic_DNA"/>
</dbReference>
<gene>
    <name evidence="1" type="ordered locus">RALTA_A1284</name>
</gene>
<dbReference type="AlphaFoldDB" id="B3R4L1"/>
<dbReference type="Gene3D" id="3.30.160.140">
    <property type="entry name" value="Shew3726-like"/>
    <property type="match status" value="1"/>
</dbReference>
<dbReference type="InterPro" id="IPR009962">
    <property type="entry name" value="DUF1488"/>
</dbReference>
<dbReference type="Pfam" id="PF07369">
    <property type="entry name" value="DUF1488"/>
    <property type="match status" value="1"/>
</dbReference>
<protein>
    <recommendedName>
        <fullName evidence="3">DUF1488 domain-containing protein</fullName>
    </recommendedName>
</protein>
<dbReference type="HOGENOM" id="CLU_2370758_0_0_4"/>
<dbReference type="KEGG" id="cti:RALTA_A1284"/>
<dbReference type="Proteomes" id="UP000001692">
    <property type="component" value="Chromosome 1"/>
</dbReference>
<evidence type="ECO:0000313" key="2">
    <source>
        <dbReference type="Proteomes" id="UP000001692"/>
    </source>
</evidence>
<name>B3R4L1_CUPTR</name>
<organism evidence="1 2">
    <name type="scientific">Cupriavidus taiwanensis (strain DSM 17343 / BCRC 17206 / CCUG 44338 / CIP 107171 / LMG 19424 / R1)</name>
    <name type="common">Ralstonia taiwanensis (strain LMG 19424)</name>
    <dbReference type="NCBI Taxonomy" id="977880"/>
    <lineage>
        <taxon>Bacteria</taxon>
        <taxon>Pseudomonadati</taxon>
        <taxon>Pseudomonadota</taxon>
        <taxon>Betaproteobacteria</taxon>
        <taxon>Burkholderiales</taxon>
        <taxon>Burkholderiaceae</taxon>
        <taxon>Cupriavidus</taxon>
    </lineage>
</organism>
<dbReference type="eggNOG" id="ENOG5033ZXX">
    <property type="taxonomic scope" value="Bacteria"/>
</dbReference>
<dbReference type="SUPFAM" id="SSF160272">
    <property type="entry name" value="Shew3726-like"/>
    <property type="match status" value="1"/>
</dbReference>
<accession>B3R4L1</accession>
<sequence>MLGCFSTCIWRAAPMDIKFQEQERYDINNEGLLFQALVNGEKVTCVVTREALWEGFSADQVLSLEEAFRAGRETIERAAVVLIEQGAPQPIVVKRAHVAPI</sequence>
<dbReference type="InterPro" id="IPR036692">
    <property type="entry name" value="Shew3726-like_sf"/>
</dbReference>
<keyword evidence="2" id="KW-1185">Reference proteome</keyword>
<reference evidence="1 2" key="1">
    <citation type="journal article" date="2008" name="Genome Res.">
        <title>Genome sequence of the beta-rhizobium Cupriavidus taiwanensis and comparative genomics of rhizobia.</title>
        <authorList>
            <person name="Amadou C."/>
            <person name="Pascal G."/>
            <person name="Mangenot S."/>
            <person name="Glew M."/>
            <person name="Bontemps C."/>
            <person name="Capela D."/>
            <person name="Carrere S."/>
            <person name="Cruveiller S."/>
            <person name="Dossat C."/>
            <person name="Lajus A."/>
            <person name="Marchetti M."/>
            <person name="Poinsot V."/>
            <person name="Rouy Z."/>
            <person name="Servin B."/>
            <person name="Saad M."/>
            <person name="Schenowitz C."/>
            <person name="Barbe V."/>
            <person name="Batut J."/>
            <person name="Medigue C."/>
            <person name="Masson-Boivin C."/>
        </authorList>
    </citation>
    <scope>NUCLEOTIDE SEQUENCE [LARGE SCALE GENOMIC DNA]</scope>
    <source>
        <strain evidence="2">DSM 17343 / BCRC 17206 / CCUG 44338 / CIP 107171 / LMG 19424 / R1</strain>
    </source>
</reference>